<dbReference type="Proteomes" id="UP001652628">
    <property type="component" value="Chromosome 2L"/>
</dbReference>
<proteinExistence type="predicted"/>
<feature type="signal peptide" evidence="1">
    <location>
        <begin position="1"/>
        <end position="22"/>
    </location>
</feature>
<dbReference type="AlphaFoldDB" id="A0AB39Z207"/>
<feature type="chain" id="PRO_5046255330" evidence="1">
    <location>
        <begin position="23"/>
        <end position="151"/>
    </location>
</feature>
<dbReference type="PROSITE" id="PS51257">
    <property type="entry name" value="PROKAR_LIPOPROTEIN"/>
    <property type="match status" value="1"/>
</dbReference>
<gene>
    <name evidence="3" type="primary">LOC108007841</name>
</gene>
<protein>
    <submittedName>
        <fullName evidence="3">Uncharacterized protein</fullName>
    </submittedName>
</protein>
<reference evidence="3" key="1">
    <citation type="submission" date="2025-08" db="UniProtKB">
        <authorList>
            <consortium name="RefSeq"/>
        </authorList>
    </citation>
    <scope>IDENTIFICATION</scope>
</reference>
<dbReference type="GeneID" id="108007841"/>
<sequence>MKAIRTLLIFQLLVCLVALISGCKTRSCHPFTGLNNCFDTGGKEPRLPPRDNTCCGPHCVYKPPNPQSSGPCSPTARTRCLLDTHCGGGMAFTFVCLSDCDLSKKNAVRLKGGFARLISFPWDRKRCLSMNTKCGINCCCRENCPKQFCKF</sequence>
<accession>A0AB39Z207</accession>
<name>A0AB39Z207_DROSZ</name>
<keyword evidence="2" id="KW-1185">Reference proteome</keyword>
<evidence type="ECO:0000256" key="1">
    <source>
        <dbReference type="SAM" id="SignalP"/>
    </source>
</evidence>
<evidence type="ECO:0000313" key="3">
    <source>
        <dbReference type="RefSeq" id="XP_016927128.3"/>
    </source>
</evidence>
<organism evidence="2 3">
    <name type="scientific">Drosophila suzukii</name>
    <name type="common">Spotted-wing drosophila fruit fly</name>
    <dbReference type="NCBI Taxonomy" id="28584"/>
    <lineage>
        <taxon>Eukaryota</taxon>
        <taxon>Metazoa</taxon>
        <taxon>Ecdysozoa</taxon>
        <taxon>Arthropoda</taxon>
        <taxon>Hexapoda</taxon>
        <taxon>Insecta</taxon>
        <taxon>Pterygota</taxon>
        <taxon>Neoptera</taxon>
        <taxon>Endopterygota</taxon>
        <taxon>Diptera</taxon>
        <taxon>Brachycera</taxon>
        <taxon>Muscomorpha</taxon>
        <taxon>Ephydroidea</taxon>
        <taxon>Drosophilidae</taxon>
        <taxon>Drosophila</taxon>
        <taxon>Sophophora</taxon>
    </lineage>
</organism>
<evidence type="ECO:0000313" key="2">
    <source>
        <dbReference type="Proteomes" id="UP001652628"/>
    </source>
</evidence>
<dbReference type="RefSeq" id="XP_016927128.3">
    <property type="nucleotide sequence ID" value="XM_017071639.3"/>
</dbReference>
<keyword evidence="1" id="KW-0732">Signal</keyword>